<evidence type="ECO:0000259" key="4">
    <source>
        <dbReference type="PROSITE" id="PS50949"/>
    </source>
</evidence>
<accession>A0A968GAC4</accession>
<dbReference type="SMART" id="SM00345">
    <property type="entry name" value="HTH_GNTR"/>
    <property type="match status" value="1"/>
</dbReference>
<evidence type="ECO:0000313" key="6">
    <source>
        <dbReference type="Proteomes" id="UP000711995"/>
    </source>
</evidence>
<dbReference type="GO" id="GO:0003700">
    <property type="term" value="F:DNA-binding transcription factor activity"/>
    <property type="evidence" value="ECO:0007669"/>
    <property type="project" value="InterPro"/>
</dbReference>
<feature type="domain" description="HTH gntR-type" evidence="4">
    <location>
        <begin position="8"/>
        <end position="76"/>
    </location>
</feature>
<keyword evidence="2" id="KW-0238">DNA-binding</keyword>
<reference evidence="5 6" key="1">
    <citation type="submission" date="2020-03" db="EMBL/GenBank/DDBJ databases">
        <title>Spirochaetal bacteria isolated from arthropods constitute a novel genus Entomospira genus novum within the order Spirochaetales.</title>
        <authorList>
            <person name="Grana-Miraglia L."/>
            <person name="Sikutova S."/>
            <person name="Fingerle V."/>
            <person name="Sing A."/>
            <person name="Castillo-Ramirez S."/>
            <person name="Margos G."/>
            <person name="Rudolf I."/>
        </authorList>
    </citation>
    <scope>NUCLEOTIDE SEQUENCE [LARGE SCALE GENOMIC DNA]</scope>
    <source>
        <strain evidence="5 6">BR193</strain>
    </source>
</reference>
<comment type="caution">
    <text evidence="5">The sequence shown here is derived from an EMBL/GenBank/DDBJ whole genome shotgun (WGS) entry which is preliminary data.</text>
</comment>
<evidence type="ECO:0000256" key="3">
    <source>
        <dbReference type="ARBA" id="ARBA00023163"/>
    </source>
</evidence>
<proteinExistence type="predicted"/>
<dbReference type="GO" id="GO:0003677">
    <property type="term" value="F:DNA binding"/>
    <property type="evidence" value="ECO:0007669"/>
    <property type="project" value="UniProtKB-KW"/>
</dbReference>
<dbReference type="Pfam" id="PF00392">
    <property type="entry name" value="GntR"/>
    <property type="match status" value="1"/>
</dbReference>
<gene>
    <name evidence="5" type="ORF">HCT14_04245</name>
</gene>
<dbReference type="SUPFAM" id="SSF48008">
    <property type="entry name" value="GntR ligand-binding domain-like"/>
    <property type="match status" value="1"/>
</dbReference>
<dbReference type="Gene3D" id="1.20.120.530">
    <property type="entry name" value="GntR ligand-binding domain-like"/>
    <property type="match status" value="1"/>
</dbReference>
<dbReference type="AlphaFoldDB" id="A0A968GAC4"/>
<dbReference type="SMART" id="SM00895">
    <property type="entry name" value="FCD"/>
    <property type="match status" value="1"/>
</dbReference>
<dbReference type="Pfam" id="PF07729">
    <property type="entry name" value="FCD"/>
    <property type="match status" value="1"/>
</dbReference>
<evidence type="ECO:0000256" key="2">
    <source>
        <dbReference type="ARBA" id="ARBA00023125"/>
    </source>
</evidence>
<dbReference type="PANTHER" id="PTHR43537">
    <property type="entry name" value="TRANSCRIPTIONAL REGULATOR, GNTR FAMILY"/>
    <property type="match status" value="1"/>
</dbReference>
<keyword evidence="6" id="KW-1185">Reference proteome</keyword>
<protein>
    <submittedName>
        <fullName evidence="5">FadR family transcriptional regulator</fullName>
    </submittedName>
</protein>
<dbReference type="Proteomes" id="UP000711995">
    <property type="component" value="Unassembled WGS sequence"/>
</dbReference>
<organism evidence="5 6">
    <name type="scientific">Entomospira entomophila</name>
    <dbReference type="NCBI Taxonomy" id="2719988"/>
    <lineage>
        <taxon>Bacteria</taxon>
        <taxon>Pseudomonadati</taxon>
        <taxon>Spirochaetota</taxon>
        <taxon>Spirochaetia</taxon>
        <taxon>Spirochaetales</taxon>
        <taxon>Spirochaetaceae</taxon>
        <taxon>Entomospira</taxon>
    </lineage>
</organism>
<dbReference type="InterPro" id="IPR000524">
    <property type="entry name" value="Tscrpt_reg_HTH_GntR"/>
</dbReference>
<dbReference type="PROSITE" id="PS50949">
    <property type="entry name" value="HTH_GNTR"/>
    <property type="match status" value="1"/>
</dbReference>
<dbReference type="EMBL" id="JAATLJ010000001">
    <property type="protein sequence ID" value="NIZ40720.1"/>
    <property type="molecule type" value="Genomic_DNA"/>
</dbReference>
<keyword evidence="1" id="KW-0805">Transcription regulation</keyword>
<dbReference type="InterPro" id="IPR008920">
    <property type="entry name" value="TF_FadR/GntR_C"/>
</dbReference>
<dbReference type="InterPro" id="IPR011711">
    <property type="entry name" value="GntR_C"/>
</dbReference>
<evidence type="ECO:0000313" key="5">
    <source>
        <dbReference type="EMBL" id="NIZ40720.1"/>
    </source>
</evidence>
<dbReference type="SUPFAM" id="SSF46785">
    <property type="entry name" value="Winged helix' DNA-binding domain"/>
    <property type="match status" value="1"/>
</dbReference>
<dbReference type="Gene3D" id="1.10.10.10">
    <property type="entry name" value="Winged helix-like DNA-binding domain superfamily/Winged helix DNA-binding domain"/>
    <property type="match status" value="1"/>
</dbReference>
<evidence type="ECO:0000256" key="1">
    <source>
        <dbReference type="ARBA" id="ARBA00023015"/>
    </source>
</evidence>
<dbReference type="RefSeq" id="WP_167700303.1">
    <property type="nucleotide sequence ID" value="NZ_CP118174.1"/>
</dbReference>
<sequence>MFKAIEMPSVSKLIYEQMIELIKKKLLTPADRLPTAEQMANELGVAKTQVKLALTRLEHFGIITIKPQSGAYLANYSAEILIKLLENQLDDVDIKDQDLAQIRHQLEEHAVTLLLDQADRSYLAQLKAIHQTFKEKVLAGDRAVDEDFYFHFMIVKLANNSALSAVYSYLAPAVINFFYALEEKGYEKVHQRAEATIAEHQAILDALENQDMALATQAMRRHLTLAHQVL</sequence>
<dbReference type="PANTHER" id="PTHR43537:SF51">
    <property type="entry name" value="HTH-TYPE TRANSCRIPTIONAL REGULATOR LGOR-RELATED"/>
    <property type="match status" value="1"/>
</dbReference>
<dbReference type="InterPro" id="IPR036390">
    <property type="entry name" value="WH_DNA-bd_sf"/>
</dbReference>
<keyword evidence="3" id="KW-0804">Transcription</keyword>
<name>A0A968GAC4_9SPIO</name>
<dbReference type="InterPro" id="IPR036388">
    <property type="entry name" value="WH-like_DNA-bd_sf"/>
</dbReference>